<organism evidence="1 2">
    <name type="scientific">Exophiala aquamarina CBS 119918</name>
    <dbReference type="NCBI Taxonomy" id="1182545"/>
    <lineage>
        <taxon>Eukaryota</taxon>
        <taxon>Fungi</taxon>
        <taxon>Dikarya</taxon>
        <taxon>Ascomycota</taxon>
        <taxon>Pezizomycotina</taxon>
        <taxon>Eurotiomycetes</taxon>
        <taxon>Chaetothyriomycetidae</taxon>
        <taxon>Chaetothyriales</taxon>
        <taxon>Herpotrichiellaceae</taxon>
        <taxon>Exophiala</taxon>
    </lineage>
</organism>
<proteinExistence type="predicted"/>
<dbReference type="VEuPathDB" id="FungiDB:A1O9_08151"/>
<keyword evidence="2" id="KW-1185">Reference proteome</keyword>
<accession>A0A072P6C0</accession>
<dbReference type="Proteomes" id="UP000027920">
    <property type="component" value="Unassembled WGS sequence"/>
</dbReference>
<name>A0A072P6C0_9EURO</name>
<dbReference type="AlphaFoldDB" id="A0A072P6C0"/>
<evidence type="ECO:0000313" key="2">
    <source>
        <dbReference type="Proteomes" id="UP000027920"/>
    </source>
</evidence>
<protein>
    <submittedName>
        <fullName evidence="1">Uncharacterized protein</fullName>
    </submittedName>
</protein>
<sequence>MQVFRIDIWSAPSLAGVLLPWMRNPRIHLSRSMESMRIFVPSTNFYPPGKWSDIIHQWEVMIRDLATGDIFTDTSHFFVEAAGRLNVPNFPGHPRV</sequence>
<gene>
    <name evidence="1" type="ORF">A1O9_08151</name>
</gene>
<dbReference type="RefSeq" id="XP_013257991.1">
    <property type="nucleotide sequence ID" value="XM_013402537.1"/>
</dbReference>
<dbReference type="OrthoDB" id="74360at2759"/>
<reference evidence="1 2" key="1">
    <citation type="submission" date="2013-03" db="EMBL/GenBank/DDBJ databases">
        <title>The Genome Sequence of Exophiala aquamarina CBS 119918.</title>
        <authorList>
            <consortium name="The Broad Institute Genomics Platform"/>
            <person name="Cuomo C."/>
            <person name="de Hoog S."/>
            <person name="Gorbushina A."/>
            <person name="Walker B."/>
            <person name="Young S.K."/>
            <person name="Zeng Q."/>
            <person name="Gargeya S."/>
            <person name="Fitzgerald M."/>
            <person name="Haas B."/>
            <person name="Abouelleil A."/>
            <person name="Allen A.W."/>
            <person name="Alvarado L."/>
            <person name="Arachchi H.M."/>
            <person name="Berlin A.M."/>
            <person name="Chapman S.B."/>
            <person name="Gainer-Dewar J."/>
            <person name="Goldberg J."/>
            <person name="Griggs A."/>
            <person name="Gujja S."/>
            <person name="Hansen M."/>
            <person name="Howarth C."/>
            <person name="Imamovic A."/>
            <person name="Ireland A."/>
            <person name="Larimer J."/>
            <person name="McCowan C."/>
            <person name="Murphy C."/>
            <person name="Pearson M."/>
            <person name="Poon T.W."/>
            <person name="Priest M."/>
            <person name="Roberts A."/>
            <person name="Saif S."/>
            <person name="Shea T."/>
            <person name="Sisk P."/>
            <person name="Sykes S."/>
            <person name="Wortman J."/>
            <person name="Nusbaum C."/>
            <person name="Birren B."/>
        </authorList>
    </citation>
    <scope>NUCLEOTIDE SEQUENCE [LARGE SCALE GENOMIC DNA]</scope>
    <source>
        <strain evidence="1 2">CBS 119918</strain>
    </source>
</reference>
<dbReference type="EMBL" id="AMGV01000007">
    <property type="protein sequence ID" value="KEF55401.1"/>
    <property type="molecule type" value="Genomic_DNA"/>
</dbReference>
<evidence type="ECO:0000313" key="1">
    <source>
        <dbReference type="EMBL" id="KEF55401.1"/>
    </source>
</evidence>
<comment type="caution">
    <text evidence="1">The sequence shown here is derived from an EMBL/GenBank/DDBJ whole genome shotgun (WGS) entry which is preliminary data.</text>
</comment>
<dbReference type="GeneID" id="25283064"/>
<dbReference type="HOGENOM" id="CLU_2359749_0_0_1"/>